<dbReference type="RefSeq" id="WP_349221115.1">
    <property type="nucleotide sequence ID" value="NZ_JBBMFD010000047.1"/>
</dbReference>
<dbReference type="Proteomes" id="UP001489509">
    <property type="component" value="Unassembled WGS sequence"/>
</dbReference>
<accession>A0ABV1E5T2</accession>
<evidence type="ECO:0008006" key="3">
    <source>
        <dbReference type="Google" id="ProtNLM"/>
    </source>
</evidence>
<dbReference type="InterPro" id="IPR010982">
    <property type="entry name" value="Lambda_DNA-bd_dom_sf"/>
</dbReference>
<gene>
    <name evidence="1" type="ORF">WMO26_13290</name>
</gene>
<evidence type="ECO:0000313" key="1">
    <source>
        <dbReference type="EMBL" id="MEQ2441806.1"/>
    </source>
</evidence>
<comment type="caution">
    <text evidence="1">The sequence shown here is derived from an EMBL/GenBank/DDBJ whole genome shotgun (WGS) entry which is preliminary data.</text>
</comment>
<evidence type="ECO:0000313" key="2">
    <source>
        <dbReference type="Proteomes" id="UP001489509"/>
    </source>
</evidence>
<protein>
    <recommendedName>
        <fullName evidence="3">XRE family transcriptional regulator</fullName>
    </recommendedName>
</protein>
<organism evidence="1 2">
    <name type="scientific">Solibaculum intestinale</name>
    <dbReference type="NCBI Taxonomy" id="3133165"/>
    <lineage>
        <taxon>Bacteria</taxon>
        <taxon>Bacillati</taxon>
        <taxon>Bacillota</taxon>
        <taxon>Clostridia</taxon>
        <taxon>Eubacteriales</taxon>
        <taxon>Oscillospiraceae</taxon>
        <taxon>Solibaculum</taxon>
    </lineage>
</organism>
<dbReference type="SUPFAM" id="SSF47413">
    <property type="entry name" value="lambda repressor-like DNA-binding domains"/>
    <property type="match status" value="1"/>
</dbReference>
<reference evidence="1 2" key="1">
    <citation type="submission" date="2024-03" db="EMBL/GenBank/DDBJ databases">
        <title>Human intestinal bacterial collection.</title>
        <authorList>
            <person name="Pauvert C."/>
            <person name="Hitch T.C.A."/>
            <person name="Clavel T."/>
        </authorList>
    </citation>
    <scope>NUCLEOTIDE SEQUENCE [LARGE SCALE GENOMIC DNA]</scope>
    <source>
        <strain evidence="1 2">CLA-JM-H44</strain>
    </source>
</reference>
<sequence length="65" mass="7677">MKEYQRLDSDELDMEIEKSKDFFRNRLTELRLKKGVNEVQMSFELGNARNYIHHISSGKALPSMT</sequence>
<keyword evidence="2" id="KW-1185">Reference proteome</keyword>
<name>A0ABV1E5T2_9FIRM</name>
<proteinExistence type="predicted"/>
<dbReference type="EMBL" id="JBBMFD010000047">
    <property type="protein sequence ID" value="MEQ2441806.1"/>
    <property type="molecule type" value="Genomic_DNA"/>
</dbReference>